<evidence type="ECO:0000256" key="3">
    <source>
        <dbReference type="ARBA" id="ARBA00022989"/>
    </source>
</evidence>
<keyword evidence="3 7" id="KW-1133">Transmembrane helix</keyword>
<dbReference type="PANTHER" id="PTHR30518:SF2">
    <property type="entry name" value="ENDOLYTIC MUREIN TRANSGLYCOSYLASE"/>
    <property type="match status" value="1"/>
</dbReference>
<keyword evidence="6 7" id="KW-0961">Cell wall biogenesis/degradation</keyword>
<dbReference type="Proteomes" id="UP000282529">
    <property type="component" value="Unassembled WGS sequence"/>
</dbReference>
<reference evidence="8 9" key="1">
    <citation type="submission" date="2018-11" db="EMBL/GenBank/DDBJ databases">
        <title>Genome sequence of strain 7197.</title>
        <authorList>
            <person name="Gao J."/>
            <person name="Sun J."/>
        </authorList>
    </citation>
    <scope>NUCLEOTIDE SEQUENCE [LARGE SCALE GENOMIC DNA]</scope>
    <source>
        <strain evidence="8 9">7197</strain>
    </source>
</reference>
<dbReference type="GO" id="GO:0071555">
    <property type="term" value="P:cell wall organization"/>
    <property type="evidence" value="ECO:0007669"/>
    <property type="project" value="UniProtKB-KW"/>
</dbReference>
<dbReference type="NCBIfam" id="TIGR00247">
    <property type="entry name" value="endolytic transglycosylase MltG"/>
    <property type="match status" value="1"/>
</dbReference>
<keyword evidence="9" id="KW-1185">Reference proteome</keyword>
<name>A0A3N9PB90_9BACL</name>
<dbReference type="HAMAP" id="MF_02065">
    <property type="entry name" value="MltG"/>
    <property type="match status" value="1"/>
</dbReference>
<evidence type="ECO:0000256" key="2">
    <source>
        <dbReference type="ARBA" id="ARBA00022692"/>
    </source>
</evidence>
<dbReference type="EC" id="4.2.2.29" evidence="7"/>
<dbReference type="Pfam" id="PF02618">
    <property type="entry name" value="YceG"/>
    <property type="match status" value="1"/>
</dbReference>
<evidence type="ECO:0000313" key="9">
    <source>
        <dbReference type="Proteomes" id="UP000282529"/>
    </source>
</evidence>
<dbReference type="EMBL" id="RQPI01000002">
    <property type="protein sequence ID" value="RQW12740.1"/>
    <property type="molecule type" value="Genomic_DNA"/>
</dbReference>
<keyword evidence="5 7" id="KW-0456">Lyase</keyword>
<comment type="function">
    <text evidence="7">Functions as a peptidoglycan terminase that cleaves nascent peptidoglycan strands endolytically to terminate their elongation.</text>
</comment>
<dbReference type="InterPro" id="IPR003770">
    <property type="entry name" value="MLTG-like"/>
</dbReference>
<dbReference type="OrthoDB" id="9814591at2"/>
<dbReference type="AlphaFoldDB" id="A0A3N9PB90"/>
<comment type="similarity">
    <text evidence="7">Belongs to the transglycosylase MltG family.</text>
</comment>
<feature type="site" description="Important for catalytic activity" evidence="7">
    <location>
        <position position="269"/>
    </location>
</feature>
<dbReference type="PANTHER" id="PTHR30518">
    <property type="entry name" value="ENDOLYTIC MUREIN TRANSGLYCOSYLASE"/>
    <property type="match status" value="1"/>
</dbReference>
<gene>
    <name evidence="7 8" type="primary">mltG</name>
    <name evidence="8" type="ORF">EH198_06750</name>
</gene>
<proteinExistence type="inferred from homology"/>
<evidence type="ECO:0000256" key="1">
    <source>
        <dbReference type="ARBA" id="ARBA00022475"/>
    </source>
</evidence>
<dbReference type="CDD" id="cd08010">
    <property type="entry name" value="MltG_like"/>
    <property type="match status" value="1"/>
</dbReference>
<dbReference type="GO" id="GO:0005886">
    <property type="term" value="C:plasma membrane"/>
    <property type="evidence" value="ECO:0007669"/>
    <property type="project" value="UniProtKB-SubCell"/>
</dbReference>
<feature type="transmembrane region" description="Helical" evidence="7">
    <location>
        <begin position="45"/>
        <end position="65"/>
    </location>
</feature>
<comment type="subcellular location">
    <subcellularLocation>
        <location evidence="7">Cell membrane</location>
        <topology evidence="7">Single-pass membrane protein</topology>
    </subcellularLocation>
</comment>
<keyword evidence="4 7" id="KW-0472">Membrane</keyword>
<sequence>MQGRAEHSALLLHDYFSKYLLNLNEYNFIFIVGKRGERLKSAIRNLLIVLLLLIIAAGGGVWYVWNGMKPVEPSGPAVNFTVQKGMGSLEIADLLEKNGIIRSALLFKGYLKWTNEGSKFKAGTYSAAPGATYDNLIARLNAGDVVKKETVVFTIPEGYTAEQIADRLAQAWGKEASVFLSLMDKGEGLKETEILGVPQDQDLRHRLEGYLFPETYELVKESTPQQIVEKLMEELQKKLDGIPDWQTKLKDRGMTLHELMTVASLVEREVVVDSERPIVAGVIYNRLKKGQKLEIDATVQYLLDRQKERLLYKDLEVKSPYNTYRNTGLPPGPICNPGLASIKAALEPEASDYYFYVTKKDGTHTHLFAKTYKEHLVNVKKSQEGAKETSS</sequence>
<comment type="catalytic activity">
    <reaction evidence="7">
        <text>a peptidoglycan chain = a peptidoglycan chain with N-acetyl-1,6-anhydromuramyl-[peptide] at the reducing end + a peptidoglycan chain with N-acetylglucosamine at the non-reducing end.</text>
        <dbReference type="EC" id="4.2.2.29"/>
    </reaction>
</comment>
<keyword evidence="1 7" id="KW-1003">Cell membrane</keyword>
<keyword evidence="2 7" id="KW-0812">Transmembrane</keyword>
<evidence type="ECO:0000256" key="7">
    <source>
        <dbReference type="HAMAP-Rule" id="MF_02065"/>
    </source>
</evidence>
<evidence type="ECO:0000256" key="4">
    <source>
        <dbReference type="ARBA" id="ARBA00023136"/>
    </source>
</evidence>
<comment type="caution">
    <text evidence="8">The sequence shown here is derived from an EMBL/GenBank/DDBJ whole genome shotgun (WGS) entry which is preliminary data.</text>
</comment>
<accession>A0A3N9PB90</accession>
<dbReference type="Gene3D" id="3.30.160.60">
    <property type="entry name" value="Classic Zinc Finger"/>
    <property type="match status" value="1"/>
</dbReference>
<evidence type="ECO:0000256" key="6">
    <source>
        <dbReference type="ARBA" id="ARBA00023316"/>
    </source>
</evidence>
<evidence type="ECO:0000256" key="5">
    <source>
        <dbReference type="ARBA" id="ARBA00023239"/>
    </source>
</evidence>
<protein>
    <recommendedName>
        <fullName evidence="7">Endolytic murein transglycosylase</fullName>
        <ecNumber evidence="7">4.2.2.29</ecNumber>
    </recommendedName>
    <alternativeName>
        <fullName evidence="7">Peptidoglycan lytic transglycosylase</fullName>
    </alternativeName>
    <alternativeName>
        <fullName evidence="7">Peptidoglycan polymerization terminase</fullName>
    </alternativeName>
</protein>
<dbReference type="GO" id="GO:0009252">
    <property type="term" value="P:peptidoglycan biosynthetic process"/>
    <property type="evidence" value="ECO:0007669"/>
    <property type="project" value="UniProtKB-UniRule"/>
</dbReference>
<dbReference type="Gene3D" id="3.30.1490.480">
    <property type="entry name" value="Endolytic murein transglycosylase"/>
    <property type="match status" value="2"/>
</dbReference>
<dbReference type="GO" id="GO:0008932">
    <property type="term" value="F:lytic endotransglycosylase activity"/>
    <property type="evidence" value="ECO:0007669"/>
    <property type="project" value="UniProtKB-UniRule"/>
</dbReference>
<organism evidence="8 9">
    <name type="scientific">Paenibacillus rhizophilus</name>
    <dbReference type="NCBI Taxonomy" id="1850366"/>
    <lineage>
        <taxon>Bacteria</taxon>
        <taxon>Bacillati</taxon>
        <taxon>Bacillota</taxon>
        <taxon>Bacilli</taxon>
        <taxon>Bacillales</taxon>
        <taxon>Paenibacillaceae</taxon>
        <taxon>Paenibacillus</taxon>
    </lineage>
</organism>
<evidence type="ECO:0000313" key="8">
    <source>
        <dbReference type="EMBL" id="RQW12740.1"/>
    </source>
</evidence>